<evidence type="ECO:0000256" key="2">
    <source>
        <dbReference type="ARBA" id="ARBA00022553"/>
    </source>
</evidence>
<dbReference type="InterPro" id="IPR027417">
    <property type="entry name" value="P-loop_NTPase"/>
</dbReference>
<organism evidence="8 9">
    <name type="scientific">Luteitalea pratensis</name>
    <dbReference type="NCBI Taxonomy" id="1855912"/>
    <lineage>
        <taxon>Bacteria</taxon>
        <taxon>Pseudomonadati</taxon>
        <taxon>Acidobacteriota</taxon>
        <taxon>Vicinamibacteria</taxon>
        <taxon>Vicinamibacterales</taxon>
        <taxon>Vicinamibacteraceae</taxon>
        <taxon>Luteitalea</taxon>
    </lineage>
</organism>
<dbReference type="PANTHER" id="PTHR42926:SF1">
    <property type="entry name" value="CIRCADIAN CLOCK OSCILLATOR PROTEIN KAIC 1"/>
    <property type="match status" value="1"/>
</dbReference>
<evidence type="ECO:0000256" key="6">
    <source>
        <dbReference type="ARBA" id="ARBA00022801"/>
    </source>
</evidence>
<dbReference type="InterPro" id="IPR014774">
    <property type="entry name" value="KaiC-like_dom"/>
</dbReference>
<proteinExistence type="predicted"/>
<evidence type="ECO:0000313" key="9">
    <source>
        <dbReference type="Proteomes" id="UP000076079"/>
    </source>
</evidence>
<dbReference type="PANTHER" id="PTHR42926">
    <property type="match status" value="1"/>
</dbReference>
<dbReference type="SUPFAM" id="SSF52540">
    <property type="entry name" value="P-loop containing nucleoside triphosphate hydrolases"/>
    <property type="match status" value="2"/>
</dbReference>
<feature type="domain" description="KaiC" evidence="7">
    <location>
        <begin position="247"/>
        <end position="482"/>
    </location>
</feature>
<dbReference type="AlphaFoldDB" id="A0A143PUR9"/>
<dbReference type="InterPro" id="IPR003593">
    <property type="entry name" value="AAA+_ATPase"/>
</dbReference>
<dbReference type="InterPro" id="IPR051347">
    <property type="entry name" value="Circadian_clock_KaiC-rel"/>
</dbReference>
<dbReference type="RefSeq" id="WP_110173326.1">
    <property type="nucleotide sequence ID" value="NZ_CP015136.1"/>
</dbReference>
<keyword evidence="3 8" id="KW-0808">Transferase</keyword>
<keyword evidence="6" id="KW-0378">Hydrolase</keyword>
<dbReference type="Pfam" id="PF06745">
    <property type="entry name" value="ATPase"/>
    <property type="match status" value="2"/>
</dbReference>
<evidence type="ECO:0000259" key="7">
    <source>
        <dbReference type="PROSITE" id="PS51146"/>
    </source>
</evidence>
<evidence type="ECO:0000256" key="4">
    <source>
        <dbReference type="ARBA" id="ARBA00022737"/>
    </source>
</evidence>
<dbReference type="PROSITE" id="PS51146">
    <property type="entry name" value="KAIC"/>
    <property type="match status" value="1"/>
</dbReference>
<keyword evidence="5 8" id="KW-0418">Kinase</keyword>
<reference evidence="9" key="2">
    <citation type="submission" date="2016-04" db="EMBL/GenBank/DDBJ databases">
        <title>First Complete Genome Sequence of a Subdivision 6 Acidobacterium.</title>
        <authorList>
            <person name="Huang S."/>
            <person name="Vieira S."/>
            <person name="Bunk B."/>
            <person name="Riedel T."/>
            <person name="Sproeer C."/>
            <person name="Overmann J."/>
        </authorList>
    </citation>
    <scope>NUCLEOTIDE SEQUENCE [LARGE SCALE GENOMIC DNA]</scope>
    <source>
        <strain evidence="9">DSM 100886 HEG_-6_39</strain>
    </source>
</reference>
<dbReference type="OrthoDB" id="9803906at2"/>
<keyword evidence="4" id="KW-0677">Repeat</keyword>
<keyword evidence="9" id="KW-1185">Reference proteome</keyword>
<dbReference type="GO" id="GO:0004674">
    <property type="term" value="F:protein serine/threonine kinase activity"/>
    <property type="evidence" value="ECO:0007669"/>
    <property type="project" value="UniProtKB-EC"/>
</dbReference>
<dbReference type="InterPro" id="IPR010624">
    <property type="entry name" value="KaiC_dom"/>
</dbReference>
<dbReference type="PATRIC" id="fig|1813736.3.peg.5331"/>
<protein>
    <recommendedName>
        <fullName evidence="1">non-specific serine/threonine protein kinase</fullName>
        <ecNumber evidence="1">2.7.11.1</ecNumber>
    </recommendedName>
</protein>
<evidence type="ECO:0000313" key="8">
    <source>
        <dbReference type="EMBL" id="AMY11810.1"/>
    </source>
</evidence>
<dbReference type="PIRSF" id="PIRSF039117">
    <property type="entry name" value="KaiC"/>
    <property type="match status" value="1"/>
</dbReference>
<dbReference type="InterPro" id="IPR030665">
    <property type="entry name" value="KaiC"/>
</dbReference>
<name>A0A143PUR9_LUTPR</name>
<dbReference type="EC" id="2.7.11.1" evidence="1"/>
<dbReference type="STRING" id="1855912.LuPra_05075"/>
<evidence type="ECO:0000256" key="3">
    <source>
        <dbReference type="ARBA" id="ARBA00022679"/>
    </source>
</evidence>
<dbReference type="KEGG" id="abac:LuPra_05075"/>
<dbReference type="EMBL" id="CP015136">
    <property type="protein sequence ID" value="AMY11810.1"/>
    <property type="molecule type" value="Genomic_DNA"/>
</dbReference>
<sequence>MNDQSTGQRRRPTGIAGLDRILEGGLLEAGVYIVQGPPGAGKTILANQLCFHHASEGGRAVYITLLAESHSRMFGHLRRMQFFDETRIPDSVYYVGGFSTLEAEGLGGLVTLVRGIVAKKSAGLAIIDGLVSAAETASSDREFRKFLHDLQILADLARCVVVLLTNAERKSGFFPEHTMVDGVLHLTDELSELRPLRHIRVLKLRGSNPVRGLHSVRISDRGLEVRPRLETRLSAAPVTEARVASGAKVAFGVPELDRMLRGGVRSGSITMLLGSSGSGKTVFGMQFLAEGVRRGERGLFFGFFEHPDAILAKCQRIGINGIKEGVDKGLARVMWQRPIEGVIDEIGDNLFEAVRTLDPQRIVIDGMQGFERATDLPERLSDVYGAIAQELERRQVTTLYTTETRGLFESAIHVPINGLSAATQNIILLRHVEHRAAILRALAILKVRDDDYDPKMREIRITDDGIDLLDTFAHASHLMSGGGLAHSEPPTPDRT</sequence>
<keyword evidence="2" id="KW-0597">Phosphoprotein</keyword>
<gene>
    <name evidence="8" type="primary">kaiC_2</name>
    <name evidence="8" type="ORF">LuPra_05075</name>
</gene>
<accession>A0A143PUR9</accession>
<dbReference type="Gene3D" id="3.40.50.300">
    <property type="entry name" value="P-loop containing nucleotide triphosphate hydrolases"/>
    <property type="match status" value="2"/>
</dbReference>
<dbReference type="SMART" id="SM00382">
    <property type="entry name" value="AAA"/>
    <property type="match status" value="2"/>
</dbReference>
<dbReference type="GO" id="GO:0005524">
    <property type="term" value="F:ATP binding"/>
    <property type="evidence" value="ECO:0007669"/>
    <property type="project" value="InterPro"/>
</dbReference>
<dbReference type="GO" id="GO:0016787">
    <property type="term" value="F:hydrolase activity"/>
    <property type="evidence" value="ECO:0007669"/>
    <property type="project" value="UniProtKB-KW"/>
</dbReference>
<evidence type="ECO:0000256" key="1">
    <source>
        <dbReference type="ARBA" id="ARBA00012513"/>
    </source>
</evidence>
<dbReference type="Proteomes" id="UP000076079">
    <property type="component" value="Chromosome"/>
</dbReference>
<reference evidence="8 9" key="1">
    <citation type="journal article" date="2016" name="Genome Announc.">
        <title>First Complete Genome Sequence of a Subdivision 6 Acidobacterium Strain.</title>
        <authorList>
            <person name="Huang S."/>
            <person name="Vieira S."/>
            <person name="Bunk B."/>
            <person name="Riedel T."/>
            <person name="Sproer C."/>
            <person name="Overmann J."/>
        </authorList>
    </citation>
    <scope>NUCLEOTIDE SEQUENCE [LARGE SCALE GENOMIC DNA]</scope>
    <source>
        <strain evidence="9">DSM 100886 HEG_-6_39</strain>
    </source>
</reference>
<evidence type="ECO:0000256" key="5">
    <source>
        <dbReference type="ARBA" id="ARBA00022777"/>
    </source>
</evidence>